<dbReference type="EMBL" id="JAEAOA010001325">
    <property type="protein sequence ID" value="KAK3612034.1"/>
    <property type="molecule type" value="Genomic_DNA"/>
</dbReference>
<evidence type="ECO:0008006" key="9">
    <source>
        <dbReference type="Google" id="ProtNLM"/>
    </source>
</evidence>
<evidence type="ECO:0000256" key="2">
    <source>
        <dbReference type="ARBA" id="ARBA00010125"/>
    </source>
</evidence>
<dbReference type="GO" id="GO:0004930">
    <property type="term" value="F:G protein-coupled receptor activity"/>
    <property type="evidence" value="ECO:0007669"/>
    <property type="project" value="TreeGrafter"/>
</dbReference>
<evidence type="ECO:0000313" key="7">
    <source>
        <dbReference type="EMBL" id="KAK3612034.1"/>
    </source>
</evidence>
<evidence type="ECO:0000256" key="6">
    <source>
        <dbReference type="SAM" id="Phobius"/>
    </source>
</evidence>
<keyword evidence="8" id="KW-1185">Reference proteome</keyword>
<reference evidence="7" key="2">
    <citation type="journal article" date="2021" name="Genome Biol. Evol.">
        <title>Developing a high-quality reference genome for a parasitic bivalve with doubly uniparental inheritance (Bivalvia: Unionida).</title>
        <authorList>
            <person name="Smith C.H."/>
        </authorList>
    </citation>
    <scope>NUCLEOTIDE SEQUENCE</scope>
    <source>
        <strain evidence="7">CHS0354</strain>
        <tissue evidence="7">Mantle</tissue>
    </source>
</reference>
<evidence type="ECO:0000256" key="5">
    <source>
        <dbReference type="ARBA" id="ARBA00023136"/>
    </source>
</evidence>
<evidence type="ECO:0000313" key="8">
    <source>
        <dbReference type="Proteomes" id="UP001195483"/>
    </source>
</evidence>
<feature type="transmembrane region" description="Helical" evidence="6">
    <location>
        <begin position="120"/>
        <end position="140"/>
    </location>
</feature>
<protein>
    <recommendedName>
        <fullName evidence="9">Transmembrane protein adipocyte-associated 1</fullName>
    </recommendedName>
</protein>
<reference evidence="7" key="3">
    <citation type="submission" date="2023-05" db="EMBL/GenBank/DDBJ databases">
        <authorList>
            <person name="Smith C.H."/>
        </authorList>
    </citation>
    <scope>NUCLEOTIDE SEQUENCE</scope>
    <source>
        <strain evidence="7">CHS0354</strain>
        <tissue evidence="7">Mantle</tissue>
    </source>
</reference>
<feature type="transmembrane region" description="Helical" evidence="6">
    <location>
        <begin position="195"/>
        <end position="213"/>
    </location>
</feature>
<feature type="transmembrane region" description="Helical" evidence="6">
    <location>
        <begin position="276"/>
        <end position="298"/>
    </location>
</feature>
<comment type="subcellular location">
    <subcellularLocation>
        <location evidence="1">Membrane</location>
        <topology evidence="1">Multi-pass membrane protein</topology>
    </subcellularLocation>
</comment>
<dbReference type="PANTHER" id="PTHR15876:SF8">
    <property type="entry name" value="TRANSMEMBRANE PROTEIN ADIPOCYTE-ASSOCIATED 1"/>
    <property type="match status" value="1"/>
</dbReference>
<dbReference type="Pfam" id="PF10160">
    <property type="entry name" value="Tmemb_40"/>
    <property type="match status" value="1"/>
</dbReference>
<feature type="transmembrane region" description="Helical" evidence="6">
    <location>
        <begin position="160"/>
        <end position="183"/>
    </location>
</feature>
<accession>A0AAE0TLA6</accession>
<comment type="similarity">
    <text evidence="2">Belongs to the UPF0359 family.</text>
</comment>
<feature type="transmembrane region" description="Helical" evidence="6">
    <location>
        <begin position="88"/>
        <end position="108"/>
    </location>
</feature>
<evidence type="ECO:0000256" key="3">
    <source>
        <dbReference type="ARBA" id="ARBA00022692"/>
    </source>
</evidence>
<dbReference type="InterPro" id="IPR018781">
    <property type="entry name" value="TPRA1/CAND2/CAND8"/>
</dbReference>
<evidence type="ECO:0000256" key="4">
    <source>
        <dbReference type="ARBA" id="ARBA00022989"/>
    </source>
</evidence>
<dbReference type="GO" id="GO:0005886">
    <property type="term" value="C:plasma membrane"/>
    <property type="evidence" value="ECO:0007669"/>
    <property type="project" value="TreeGrafter"/>
</dbReference>
<organism evidence="7 8">
    <name type="scientific">Potamilus streckersoni</name>
    <dbReference type="NCBI Taxonomy" id="2493646"/>
    <lineage>
        <taxon>Eukaryota</taxon>
        <taxon>Metazoa</taxon>
        <taxon>Spiralia</taxon>
        <taxon>Lophotrochozoa</taxon>
        <taxon>Mollusca</taxon>
        <taxon>Bivalvia</taxon>
        <taxon>Autobranchia</taxon>
        <taxon>Heteroconchia</taxon>
        <taxon>Palaeoheterodonta</taxon>
        <taxon>Unionida</taxon>
        <taxon>Unionoidea</taxon>
        <taxon>Unionidae</taxon>
        <taxon>Ambleminae</taxon>
        <taxon>Lampsilini</taxon>
        <taxon>Potamilus</taxon>
    </lineage>
</organism>
<reference evidence="7" key="1">
    <citation type="journal article" date="2021" name="Genome Biol. Evol.">
        <title>A High-Quality Reference Genome for a Parasitic Bivalve with Doubly Uniparental Inheritance (Bivalvia: Unionida).</title>
        <authorList>
            <person name="Smith C.H."/>
        </authorList>
    </citation>
    <scope>NUCLEOTIDE SEQUENCE</scope>
    <source>
        <strain evidence="7">CHS0354</strain>
    </source>
</reference>
<keyword evidence="5 6" id="KW-0472">Membrane</keyword>
<proteinExistence type="inferred from homology"/>
<gene>
    <name evidence="7" type="ORF">CHS0354_021712</name>
</gene>
<name>A0AAE0TLA6_9BIVA</name>
<sequence length="418" mass="47028">MDSPLLYIQSVTSQQPLSSLHIGSHDPIKVYHQEINYAEVPNMPVASQLLSLNTSDNHSNGSIPFEIVSEPPCQWIQYAEIGNSRVRIWDLIILIPNAMFLLFLLWNLRFAIAKLRSMSSCIFAAFFSLVVAVAVISVLRCIVSMTVNASDLAGDVADKVLWLVLRFFLLGTELSVVIFGLAFGHLESQTSIRRVLLMTSTIALLYSSTQGILEFLHPDKKFYVKNKYMNFNIFAHGGMIFWTASSAFFFVVYSVIFILPWTRLKQKLNLPSKKSFYLYAAILAILNFVQTVGSSMLLDTNTSNLSGMCVVDVTSYLYFTFFDPLVYGTFLREFFQVTPPGILFSYKPQMDEIDNDDTVSLPYQASNSKDGDEDMDASFDSTHFDRQHGIFNPGINSYVVGIASGSLRLDPEYYQNSA</sequence>
<dbReference type="PANTHER" id="PTHR15876">
    <property type="entry name" value="TRANSMEMBRANE PROTEIN ADIPOCYTE-ASSOCIATED 1"/>
    <property type="match status" value="1"/>
</dbReference>
<comment type="caution">
    <text evidence="7">The sequence shown here is derived from an EMBL/GenBank/DDBJ whole genome shotgun (WGS) entry which is preliminary data.</text>
</comment>
<dbReference type="AlphaFoldDB" id="A0AAE0TLA6"/>
<feature type="transmembrane region" description="Helical" evidence="6">
    <location>
        <begin position="233"/>
        <end position="256"/>
    </location>
</feature>
<dbReference type="Proteomes" id="UP001195483">
    <property type="component" value="Unassembled WGS sequence"/>
</dbReference>
<keyword evidence="4 6" id="KW-1133">Transmembrane helix</keyword>
<evidence type="ECO:0000256" key="1">
    <source>
        <dbReference type="ARBA" id="ARBA00004141"/>
    </source>
</evidence>
<keyword evidence="3 6" id="KW-0812">Transmembrane</keyword>